<dbReference type="Pfam" id="PF02852">
    <property type="entry name" value="Pyr_redox_dim"/>
    <property type="match status" value="1"/>
</dbReference>
<name>F0SYZ6_SYNGF</name>
<reference evidence="9" key="2">
    <citation type="submission" date="2011-02" db="EMBL/GenBank/DDBJ databases">
        <title>The complete genome of Syntrophobotulus glycolicus DSM 8271.</title>
        <authorList>
            <person name="Lucas S."/>
            <person name="Copeland A."/>
            <person name="Lapidus A."/>
            <person name="Bruce D."/>
            <person name="Goodwin L."/>
            <person name="Pitluck S."/>
            <person name="Kyrpides N."/>
            <person name="Mavromatis K."/>
            <person name="Pagani I."/>
            <person name="Ivanova N."/>
            <person name="Mikhailova N."/>
            <person name="Chertkov O."/>
            <person name="Held B."/>
            <person name="Detter J.C."/>
            <person name="Tapia R."/>
            <person name="Han C."/>
            <person name="Land M."/>
            <person name="Hauser L."/>
            <person name="Markowitz V."/>
            <person name="Cheng J.-F."/>
            <person name="Hugenholtz P."/>
            <person name="Woyke T."/>
            <person name="Wu D."/>
            <person name="Spring S."/>
            <person name="Schroeder M."/>
            <person name="Brambilla E."/>
            <person name="Klenk H.-P."/>
            <person name="Eisen J.A."/>
        </authorList>
    </citation>
    <scope>NUCLEOTIDE SEQUENCE [LARGE SCALE GENOMIC DNA]</scope>
    <source>
        <strain evidence="9">DSM 8271 / FlGlyR</strain>
    </source>
</reference>
<dbReference type="eggNOG" id="COG0446">
    <property type="taxonomic scope" value="Bacteria"/>
</dbReference>
<protein>
    <submittedName>
        <fullName evidence="8">CoA-disulfide reductase</fullName>
        <ecNumber evidence="8">1.8.1.14</ecNumber>
    </submittedName>
</protein>
<dbReference type="InterPro" id="IPR001763">
    <property type="entry name" value="Rhodanese-like_dom"/>
</dbReference>
<dbReference type="Proteomes" id="UP000007488">
    <property type="component" value="Chromosome"/>
</dbReference>
<organism evidence="8 9">
    <name type="scientific">Syntrophobotulus glycolicus (strain DSM 8271 / FlGlyR)</name>
    <dbReference type="NCBI Taxonomy" id="645991"/>
    <lineage>
        <taxon>Bacteria</taxon>
        <taxon>Bacillati</taxon>
        <taxon>Bacillota</taxon>
        <taxon>Clostridia</taxon>
        <taxon>Eubacteriales</taxon>
        <taxon>Desulfitobacteriaceae</taxon>
        <taxon>Syntrophobotulus</taxon>
    </lineage>
</organism>
<evidence type="ECO:0000256" key="1">
    <source>
        <dbReference type="ARBA" id="ARBA00001974"/>
    </source>
</evidence>
<dbReference type="SUPFAM" id="SSF52821">
    <property type="entry name" value="Rhodanese/Cell cycle control phosphatase"/>
    <property type="match status" value="1"/>
</dbReference>
<dbReference type="InterPro" id="IPR004099">
    <property type="entry name" value="Pyr_nucl-diS_OxRdtase_dimer"/>
</dbReference>
<dbReference type="PRINTS" id="PR00368">
    <property type="entry name" value="FADPNR"/>
</dbReference>
<dbReference type="Pfam" id="PF00581">
    <property type="entry name" value="Rhodanese"/>
    <property type="match status" value="1"/>
</dbReference>
<evidence type="ECO:0000256" key="3">
    <source>
        <dbReference type="ARBA" id="ARBA00022630"/>
    </source>
</evidence>
<dbReference type="InterPro" id="IPR050260">
    <property type="entry name" value="FAD-bd_OxRdtase"/>
</dbReference>
<dbReference type="InterPro" id="IPR036188">
    <property type="entry name" value="FAD/NAD-bd_sf"/>
</dbReference>
<dbReference type="PANTHER" id="PTHR43429:SF1">
    <property type="entry name" value="NAD(P)H SULFUR OXIDOREDUCTASE (COA-DEPENDENT)"/>
    <property type="match status" value="1"/>
</dbReference>
<evidence type="ECO:0000256" key="6">
    <source>
        <dbReference type="ARBA" id="ARBA00023284"/>
    </source>
</evidence>
<keyword evidence="6" id="KW-0676">Redox-active center</keyword>
<accession>F0SYZ6</accession>
<dbReference type="InterPro" id="IPR036873">
    <property type="entry name" value="Rhodanese-like_dom_sf"/>
</dbReference>
<dbReference type="Gene3D" id="3.40.250.10">
    <property type="entry name" value="Rhodanese-like domain"/>
    <property type="match status" value="1"/>
</dbReference>
<dbReference type="STRING" id="645991.Sgly_1736"/>
<dbReference type="Gene3D" id="3.50.50.60">
    <property type="entry name" value="FAD/NAD(P)-binding domain"/>
    <property type="match status" value="2"/>
</dbReference>
<keyword evidence="9" id="KW-1185">Reference proteome</keyword>
<dbReference type="PANTHER" id="PTHR43429">
    <property type="entry name" value="PYRIDINE NUCLEOTIDE-DISULFIDE OXIDOREDUCTASE DOMAIN-CONTAINING"/>
    <property type="match status" value="1"/>
</dbReference>
<keyword evidence="4" id="KW-0274">FAD</keyword>
<dbReference type="SMART" id="SM00450">
    <property type="entry name" value="RHOD"/>
    <property type="match status" value="1"/>
</dbReference>
<evidence type="ECO:0000256" key="5">
    <source>
        <dbReference type="ARBA" id="ARBA00023002"/>
    </source>
</evidence>
<dbReference type="PRINTS" id="PR00411">
    <property type="entry name" value="PNDRDTASEI"/>
</dbReference>
<dbReference type="KEGG" id="sgy:Sgly_1736"/>
<dbReference type="InterPro" id="IPR016156">
    <property type="entry name" value="FAD/NAD-linked_Rdtase_dimer_sf"/>
</dbReference>
<proteinExistence type="inferred from homology"/>
<evidence type="ECO:0000256" key="2">
    <source>
        <dbReference type="ARBA" id="ARBA00009130"/>
    </source>
</evidence>
<reference evidence="8 9" key="1">
    <citation type="journal article" date="2011" name="Stand. Genomic Sci.">
        <title>Complete genome sequence of Syntrophobotulus glycolicus type strain (FlGlyR).</title>
        <authorList>
            <person name="Han C."/>
            <person name="Mwirichia R."/>
            <person name="Chertkov O."/>
            <person name="Held B."/>
            <person name="Lapidus A."/>
            <person name="Nolan M."/>
            <person name="Lucas S."/>
            <person name="Hammon N."/>
            <person name="Deshpande S."/>
            <person name="Cheng J.F."/>
            <person name="Tapia R."/>
            <person name="Goodwin L."/>
            <person name="Pitluck S."/>
            <person name="Huntemann M."/>
            <person name="Liolios K."/>
            <person name="Ivanova N."/>
            <person name="Pagani I."/>
            <person name="Mavromatis K."/>
            <person name="Ovchinikova G."/>
            <person name="Pati A."/>
            <person name="Chen A."/>
            <person name="Palaniappan K."/>
            <person name="Land M."/>
            <person name="Hauser L."/>
            <person name="Brambilla E.M."/>
            <person name="Rohde M."/>
            <person name="Spring S."/>
            <person name="Sikorski J."/>
            <person name="Goker M."/>
            <person name="Woyke T."/>
            <person name="Bristow J."/>
            <person name="Eisen J.A."/>
            <person name="Markowitz V."/>
            <person name="Hugenholtz P."/>
            <person name="Kyrpides N.C."/>
            <person name="Klenk H.P."/>
            <person name="Detter J.C."/>
        </authorList>
    </citation>
    <scope>NUCLEOTIDE SEQUENCE [LARGE SCALE GENOMIC DNA]</scope>
    <source>
        <strain evidence="9">DSM 8271 / FlGlyR</strain>
    </source>
</reference>
<dbReference type="InterPro" id="IPR023753">
    <property type="entry name" value="FAD/NAD-binding_dom"/>
</dbReference>
<dbReference type="EMBL" id="CP002547">
    <property type="protein sequence ID" value="ADY56033.1"/>
    <property type="molecule type" value="Genomic_DNA"/>
</dbReference>
<dbReference type="AlphaFoldDB" id="F0SYZ6"/>
<evidence type="ECO:0000313" key="8">
    <source>
        <dbReference type="EMBL" id="ADY56033.1"/>
    </source>
</evidence>
<dbReference type="SUPFAM" id="SSF55424">
    <property type="entry name" value="FAD/NAD-linked reductases, dimerisation (C-terminal) domain"/>
    <property type="match status" value="1"/>
</dbReference>
<evidence type="ECO:0000259" key="7">
    <source>
        <dbReference type="PROSITE" id="PS50206"/>
    </source>
</evidence>
<keyword evidence="3" id="KW-0285">Flavoprotein</keyword>
<comment type="similarity">
    <text evidence="2">Belongs to the class-III pyridine nucleotide-disulfide oxidoreductase family.</text>
</comment>
<dbReference type="SUPFAM" id="SSF51905">
    <property type="entry name" value="FAD/NAD(P)-binding domain"/>
    <property type="match status" value="1"/>
</dbReference>
<dbReference type="HOGENOM" id="CLU_003291_1_2_9"/>
<dbReference type="GO" id="GO:0050451">
    <property type="term" value="F:CoA-disulfide reductase (NADPH) activity"/>
    <property type="evidence" value="ECO:0007669"/>
    <property type="project" value="UniProtKB-EC"/>
</dbReference>
<dbReference type="OrthoDB" id="9802028at2"/>
<dbReference type="EC" id="1.8.1.14" evidence="8"/>
<feature type="domain" description="Rhodanese" evidence="7">
    <location>
        <begin position="465"/>
        <end position="551"/>
    </location>
</feature>
<dbReference type="Pfam" id="PF07992">
    <property type="entry name" value="Pyr_redox_2"/>
    <property type="match status" value="1"/>
</dbReference>
<evidence type="ECO:0000256" key="4">
    <source>
        <dbReference type="ARBA" id="ARBA00022827"/>
    </source>
</evidence>
<comment type="cofactor">
    <cofactor evidence="1">
        <name>FAD</name>
        <dbReference type="ChEBI" id="CHEBI:57692"/>
    </cofactor>
</comment>
<gene>
    <name evidence="8" type="ordered locus">Sgly_1736</name>
</gene>
<keyword evidence="5 8" id="KW-0560">Oxidoreductase</keyword>
<dbReference type="RefSeq" id="WP_013624901.1">
    <property type="nucleotide sequence ID" value="NC_015172.1"/>
</dbReference>
<dbReference type="eggNOG" id="COG0607">
    <property type="taxonomic scope" value="Bacteria"/>
</dbReference>
<evidence type="ECO:0000313" key="9">
    <source>
        <dbReference type="Proteomes" id="UP000007488"/>
    </source>
</evidence>
<dbReference type="PROSITE" id="PS50206">
    <property type="entry name" value="RHODANESE_3"/>
    <property type="match status" value="1"/>
</dbReference>
<sequence>MKTVVIGGVAGGASAAARLRRLDEKADIILLERGEYISYANCGLPYFIGGEITDKEELTLQTPQSFRNRFAVDVRIRQEAITIDPARKIVLVRNLENGKDDEECYDKLILAPGAEPVRPPLPGIEDARIFTLRTIPDTYRIQEHIQNARPKTVVIVGGGFIGLEMAENLVRKGIQVTVVESADHVIGPLDYDMACEVHRYLLQEGVKLLLGCAVKAFHPDEALLGVELANGGILHADMVLMSVGVRPDTGLAKSAGLETNARGALLVDEHMRTSNEHIYAVGDAVEVTHLVSKGPAYIPLAGPANKQGRIAADHICGLDSRYKGSQGSSILKLFDMTVASTGLNESGAKAAGLDFDKIHTYSASHATYYPGASNISMKTLFDRKTGHILGAQLIGFEGVDKRCDVLATAIRAGMTAYDLAELELCYAPPFSSAKDPVNMVGFAIENLLTHKVRQFHWHDVATARQNANTLILDVRTDQEYDKGYIPGAVHIPLNVLREKLSEIDRSKTVYVYCQSGLRSYIACRILFQNGFDCLNLSGGYRFYKIVTEGEY</sequence>